<evidence type="ECO:0000313" key="13">
    <source>
        <dbReference type="Proteomes" id="UP000528286"/>
    </source>
</evidence>
<evidence type="ECO:0000256" key="1">
    <source>
        <dbReference type="ARBA" id="ARBA00001917"/>
    </source>
</evidence>
<dbReference type="PANTHER" id="PTHR42917">
    <property type="entry name" value="2,4-DIENOYL-COA REDUCTASE"/>
    <property type="match status" value="1"/>
</dbReference>
<dbReference type="SUPFAM" id="SSF51905">
    <property type="entry name" value="FAD/NAD(P)-binding domain"/>
    <property type="match status" value="1"/>
</dbReference>
<dbReference type="PRINTS" id="PR00368">
    <property type="entry name" value="FADPNR"/>
</dbReference>
<dbReference type="Pfam" id="PF00724">
    <property type="entry name" value="Oxidored_FMN"/>
    <property type="match status" value="1"/>
</dbReference>
<dbReference type="GO" id="GO:0051536">
    <property type="term" value="F:iron-sulfur cluster binding"/>
    <property type="evidence" value="ECO:0007669"/>
    <property type="project" value="UniProtKB-KW"/>
</dbReference>
<evidence type="ECO:0000256" key="3">
    <source>
        <dbReference type="ARBA" id="ARBA00011048"/>
    </source>
</evidence>
<protein>
    <submittedName>
        <fullName evidence="12">2,4-dienoyl-CoA reductase-like NADH-dependent reductase (Old Yellow Enzyme family)/NADPH-dependent 2,4-dienoyl-CoA reductase/sulfur reductase-like enzyme</fullName>
    </submittedName>
</protein>
<evidence type="ECO:0000259" key="11">
    <source>
        <dbReference type="Pfam" id="PF07992"/>
    </source>
</evidence>
<dbReference type="PANTHER" id="PTHR42917:SF2">
    <property type="entry name" value="2,4-DIENOYL-COA REDUCTASE [(2E)-ENOYL-COA-PRODUCING]"/>
    <property type="match status" value="1"/>
</dbReference>
<dbReference type="AlphaFoldDB" id="A0A7W6J7N3"/>
<reference evidence="12 13" key="1">
    <citation type="submission" date="2020-08" db="EMBL/GenBank/DDBJ databases">
        <title>Genomic Encyclopedia of Type Strains, Phase IV (KMG-IV): sequencing the most valuable type-strain genomes for metagenomic binning, comparative biology and taxonomic classification.</title>
        <authorList>
            <person name="Goeker M."/>
        </authorList>
    </citation>
    <scope>NUCLEOTIDE SEQUENCE [LARGE SCALE GENOMIC DNA]</scope>
    <source>
        <strain evidence="12 13">DSM 29853</strain>
    </source>
</reference>
<sequence length="662" mass="72883">MQPTSKLFEPLTLRHRTLRNRVNFGAHTANMAEDGLPGARHLGYYLERARGGAAMIVVEPIPVHQTARLTRGNFRHQDDAVISGFRRITEACKAEGSVMIHQLYHVGQHGDYDLSYAANWSPSGLPSYHDGDGSHRMSDSEIETIISCFVEAALRAQASGFDGIELFGAYHALIDQFWLPWSNRRDDRWGGTFLNRMRFSTEITSRIRKAVGDDFIIGMATSVDESVDAAMQTETLQEIARYHDERALIDYITCGTGSYFDYGGIIPTFHYADKLGAPYAEALKSVCRHTRVQAESHLRTPENALAVIASGQADMVSIVRGQIADPYWVTKVADGRHDEVRGCISCNQMCWGRRSRDYWISCLVNPSAGREFEWGGDRFVKTDAPKKVLVVGGGPAGLEAARVAAERGHRVTLAEAGAQLGGQFRLAGMQPRREQILDLLAWYERQLNRLGVTILMNAPLDPDEIAAWDADRVIVATGSQPAGTGFQRSLPDMATLPGVEKPNVWSVENVMTRAARLGEHVILVDDTGDWRGLGTALEIARRGHRVTVVTGWATLGEFLRRTGGDKIARARLRQAGGSWITESCVTAWEGKSARVRNNLDGAEQRIAADSLVLATTNVADTWLHDSLRETHSELGVELIGDALAPRLAVAAIYEGRVLGQSI</sequence>
<keyword evidence="4" id="KW-0285">Flavoprotein</keyword>
<feature type="domain" description="FAD/NAD(P)-binding" evidence="11">
    <location>
        <begin position="386"/>
        <end position="618"/>
    </location>
</feature>
<dbReference type="GO" id="GO:0033543">
    <property type="term" value="P:fatty acid beta-oxidation, unsaturated, even number, reductase/isomerase pathway"/>
    <property type="evidence" value="ECO:0007669"/>
    <property type="project" value="TreeGrafter"/>
</dbReference>
<dbReference type="GO" id="GO:0008670">
    <property type="term" value="F:2,4-dienoyl-CoA reductase (NADPH) activity"/>
    <property type="evidence" value="ECO:0007669"/>
    <property type="project" value="TreeGrafter"/>
</dbReference>
<evidence type="ECO:0000256" key="4">
    <source>
        <dbReference type="ARBA" id="ARBA00022630"/>
    </source>
</evidence>
<accession>A0A7W6J7N3</accession>
<keyword evidence="5" id="KW-0288">FMN</keyword>
<organism evidence="12 13">
    <name type="scientific">Gellertiella hungarica</name>
    <dbReference type="NCBI Taxonomy" id="1572859"/>
    <lineage>
        <taxon>Bacteria</taxon>
        <taxon>Pseudomonadati</taxon>
        <taxon>Pseudomonadota</taxon>
        <taxon>Alphaproteobacteria</taxon>
        <taxon>Hyphomicrobiales</taxon>
        <taxon>Rhizobiaceae</taxon>
        <taxon>Gellertiella</taxon>
    </lineage>
</organism>
<dbReference type="InterPro" id="IPR023753">
    <property type="entry name" value="FAD/NAD-binding_dom"/>
</dbReference>
<keyword evidence="6" id="KW-0479">Metal-binding</keyword>
<evidence type="ECO:0000256" key="8">
    <source>
        <dbReference type="ARBA" id="ARBA00023004"/>
    </source>
</evidence>
<evidence type="ECO:0000256" key="2">
    <source>
        <dbReference type="ARBA" id="ARBA00001966"/>
    </source>
</evidence>
<dbReference type="Pfam" id="PF07992">
    <property type="entry name" value="Pyr_redox_2"/>
    <property type="match status" value="1"/>
</dbReference>
<dbReference type="Proteomes" id="UP000528286">
    <property type="component" value="Unassembled WGS sequence"/>
</dbReference>
<keyword evidence="9" id="KW-0411">Iron-sulfur</keyword>
<dbReference type="InterPro" id="IPR051793">
    <property type="entry name" value="NADH:flavin_oxidoreductase"/>
</dbReference>
<evidence type="ECO:0000256" key="9">
    <source>
        <dbReference type="ARBA" id="ARBA00023014"/>
    </source>
</evidence>
<dbReference type="Gene3D" id="3.20.20.70">
    <property type="entry name" value="Aldolase class I"/>
    <property type="match status" value="1"/>
</dbReference>
<comment type="cofactor">
    <cofactor evidence="2">
        <name>[4Fe-4S] cluster</name>
        <dbReference type="ChEBI" id="CHEBI:49883"/>
    </cofactor>
</comment>
<keyword evidence="8" id="KW-0408">Iron</keyword>
<dbReference type="SUPFAM" id="SSF51395">
    <property type="entry name" value="FMN-linked oxidoreductases"/>
    <property type="match status" value="1"/>
</dbReference>
<dbReference type="InterPro" id="IPR001155">
    <property type="entry name" value="OxRdtase_FMN_N"/>
</dbReference>
<keyword evidence="13" id="KW-1185">Reference proteome</keyword>
<evidence type="ECO:0000313" key="12">
    <source>
        <dbReference type="EMBL" id="MBB4066328.1"/>
    </source>
</evidence>
<gene>
    <name evidence="12" type="ORF">GGR23_003543</name>
</gene>
<comment type="similarity">
    <text evidence="3">In the N-terminal section; belongs to the NADH:flavin oxidoreductase/NADH oxidase family.</text>
</comment>
<dbReference type="EMBL" id="JACIEZ010000008">
    <property type="protein sequence ID" value="MBB4066328.1"/>
    <property type="molecule type" value="Genomic_DNA"/>
</dbReference>
<feature type="domain" description="NADH:flavin oxidoreductase/NADH oxidase N-terminal" evidence="10">
    <location>
        <begin position="6"/>
        <end position="339"/>
    </location>
</feature>
<dbReference type="Gene3D" id="3.50.50.60">
    <property type="entry name" value="FAD/NAD(P)-binding domain"/>
    <property type="match status" value="1"/>
</dbReference>
<dbReference type="InterPro" id="IPR013785">
    <property type="entry name" value="Aldolase_TIM"/>
</dbReference>
<name>A0A7W6J7N3_9HYPH</name>
<comment type="caution">
    <text evidence="12">The sequence shown here is derived from an EMBL/GenBank/DDBJ whole genome shotgun (WGS) entry which is preliminary data.</text>
</comment>
<dbReference type="Gene3D" id="3.40.50.720">
    <property type="entry name" value="NAD(P)-binding Rossmann-like Domain"/>
    <property type="match status" value="1"/>
</dbReference>
<keyword evidence="7" id="KW-0560">Oxidoreductase</keyword>
<evidence type="ECO:0000256" key="7">
    <source>
        <dbReference type="ARBA" id="ARBA00023002"/>
    </source>
</evidence>
<evidence type="ECO:0000256" key="6">
    <source>
        <dbReference type="ARBA" id="ARBA00022723"/>
    </source>
</evidence>
<evidence type="ECO:0000259" key="10">
    <source>
        <dbReference type="Pfam" id="PF00724"/>
    </source>
</evidence>
<dbReference type="GO" id="GO:0010181">
    <property type="term" value="F:FMN binding"/>
    <property type="evidence" value="ECO:0007669"/>
    <property type="project" value="InterPro"/>
</dbReference>
<evidence type="ECO:0000256" key="5">
    <source>
        <dbReference type="ARBA" id="ARBA00022643"/>
    </source>
</evidence>
<dbReference type="GO" id="GO:0046872">
    <property type="term" value="F:metal ion binding"/>
    <property type="evidence" value="ECO:0007669"/>
    <property type="project" value="UniProtKB-KW"/>
</dbReference>
<dbReference type="InterPro" id="IPR036188">
    <property type="entry name" value="FAD/NAD-bd_sf"/>
</dbReference>
<proteinExistence type="inferred from homology"/>
<comment type="cofactor">
    <cofactor evidence="1">
        <name>FMN</name>
        <dbReference type="ChEBI" id="CHEBI:58210"/>
    </cofactor>
</comment>